<dbReference type="OrthoDB" id="6145729at2759"/>
<dbReference type="EMBL" id="UYJE01000661">
    <property type="protein sequence ID" value="VDH95021.1"/>
    <property type="molecule type" value="Genomic_DNA"/>
</dbReference>
<organism evidence="1 2">
    <name type="scientific">Mytilus galloprovincialis</name>
    <name type="common">Mediterranean mussel</name>
    <dbReference type="NCBI Taxonomy" id="29158"/>
    <lineage>
        <taxon>Eukaryota</taxon>
        <taxon>Metazoa</taxon>
        <taxon>Spiralia</taxon>
        <taxon>Lophotrochozoa</taxon>
        <taxon>Mollusca</taxon>
        <taxon>Bivalvia</taxon>
        <taxon>Autobranchia</taxon>
        <taxon>Pteriomorphia</taxon>
        <taxon>Mytilida</taxon>
        <taxon>Mytiloidea</taxon>
        <taxon>Mytilidae</taxon>
        <taxon>Mytilinae</taxon>
        <taxon>Mytilus</taxon>
    </lineage>
</organism>
<proteinExistence type="predicted"/>
<comment type="caution">
    <text evidence="1">The sequence shown here is derived from an EMBL/GenBank/DDBJ whole genome shotgun (WGS) entry which is preliminary data.</text>
</comment>
<evidence type="ECO:0000313" key="2">
    <source>
        <dbReference type="Proteomes" id="UP000596742"/>
    </source>
</evidence>
<name>A0A8B6BV60_MYTGA</name>
<dbReference type="PANTHER" id="PTHR31511">
    <property type="entry name" value="PROTEIN CBG23764"/>
    <property type="match status" value="1"/>
</dbReference>
<dbReference type="PANTHER" id="PTHR31511:SF12">
    <property type="entry name" value="RHO TERMINATION FACTOR N-TERMINAL DOMAIN-CONTAINING PROTEIN"/>
    <property type="match status" value="1"/>
</dbReference>
<evidence type="ECO:0000313" key="1">
    <source>
        <dbReference type="EMBL" id="VDH95021.1"/>
    </source>
</evidence>
<dbReference type="SUPFAM" id="SSF56672">
    <property type="entry name" value="DNA/RNA polymerases"/>
    <property type="match status" value="1"/>
</dbReference>
<keyword evidence="2" id="KW-1185">Reference proteome</keyword>
<reference evidence="1" key="1">
    <citation type="submission" date="2018-11" db="EMBL/GenBank/DDBJ databases">
        <authorList>
            <person name="Alioto T."/>
            <person name="Alioto T."/>
        </authorList>
    </citation>
    <scope>NUCLEOTIDE SEQUENCE</scope>
</reference>
<dbReference type="InterPro" id="IPR043502">
    <property type="entry name" value="DNA/RNA_pol_sf"/>
</dbReference>
<gene>
    <name evidence="1" type="ORF">MGAL_10B043273</name>
</gene>
<sequence>MENIRKRIDVRMVTTEKPAPKLVAKPNFDRRVVFHENLAAVHMKRTKLKFDKPIYLGACILDISKILMYDFHYDFMRKMYGDNARLLFTDTDSLAYEITTADFYKDIPPPSRRNSTSNYPAGHPLEFQSV</sequence>
<dbReference type="AlphaFoldDB" id="A0A8B6BV60"/>
<protein>
    <submittedName>
        <fullName evidence="1">Uncharacterized protein</fullName>
    </submittedName>
</protein>
<accession>A0A8B6BV60</accession>
<dbReference type="Proteomes" id="UP000596742">
    <property type="component" value="Unassembled WGS sequence"/>
</dbReference>